<dbReference type="Proteomes" id="UP000268652">
    <property type="component" value="Unassembled WGS sequence"/>
</dbReference>
<keyword evidence="4" id="KW-0411">Iron-sulfur</keyword>
<dbReference type="GO" id="GO:0004497">
    <property type="term" value="F:monooxygenase activity"/>
    <property type="evidence" value="ECO:0007669"/>
    <property type="project" value="UniProtKB-ARBA"/>
</dbReference>
<dbReference type="SUPFAM" id="SSF50022">
    <property type="entry name" value="ISP domain"/>
    <property type="match status" value="1"/>
</dbReference>
<proteinExistence type="predicted"/>
<dbReference type="InterPro" id="IPR017941">
    <property type="entry name" value="Rieske_2Fe-2S"/>
</dbReference>
<dbReference type="EMBL" id="RBDX01000005">
    <property type="protein sequence ID" value="RKN10478.1"/>
    <property type="molecule type" value="Genomic_DNA"/>
</dbReference>
<comment type="caution">
    <text evidence="7">The sequence shown here is derived from an EMBL/GenBank/DDBJ whole genome shotgun (WGS) entry which is preliminary data.</text>
</comment>
<feature type="domain" description="Rieske" evidence="6">
    <location>
        <begin position="212"/>
        <end position="308"/>
    </location>
</feature>
<evidence type="ECO:0000313" key="7">
    <source>
        <dbReference type="EMBL" id="RKN10478.1"/>
    </source>
</evidence>
<dbReference type="InterPro" id="IPR036922">
    <property type="entry name" value="Rieske_2Fe-2S_sf"/>
</dbReference>
<gene>
    <name evidence="8" type="ORF">D7318_09755</name>
    <name evidence="7" type="ORF">D7319_08580</name>
</gene>
<dbReference type="OrthoDB" id="9795104at2"/>
<name>A0A3A9WBK3_9ACTN</name>
<evidence type="ECO:0000313" key="9">
    <source>
        <dbReference type="Proteomes" id="UP000268652"/>
    </source>
</evidence>
<dbReference type="Pfam" id="PF00355">
    <property type="entry name" value="Rieske"/>
    <property type="match status" value="1"/>
</dbReference>
<organism evidence="7 10">
    <name type="scientific">Streptomyces radicis</name>
    <dbReference type="NCBI Taxonomy" id="1750517"/>
    <lineage>
        <taxon>Bacteria</taxon>
        <taxon>Bacillati</taxon>
        <taxon>Actinomycetota</taxon>
        <taxon>Actinomycetes</taxon>
        <taxon>Kitasatosporales</taxon>
        <taxon>Streptomycetaceae</taxon>
        <taxon>Streptomyces</taxon>
    </lineage>
</organism>
<dbReference type="Proteomes" id="UP000275024">
    <property type="component" value="Unassembled WGS sequence"/>
</dbReference>
<dbReference type="EMBL" id="RBDY01000005">
    <property type="protein sequence ID" value="RKN24737.1"/>
    <property type="molecule type" value="Genomic_DNA"/>
</dbReference>
<keyword evidence="5" id="KW-0812">Transmembrane</keyword>
<evidence type="ECO:0000256" key="4">
    <source>
        <dbReference type="ARBA" id="ARBA00023014"/>
    </source>
</evidence>
<keyword evidence="2" id="KW-0479">Metal-binding</keyword>
<dbReference type="PANTHER" id="PTHR21496:SF23">
    <property type="entry name" value="3-PHENYLPROPIONATE_CINNAMIC ACID DIOXYGENASE FERREDOXIN SUBUNIT"/>
    <property type="match status" value="1"/>
</dbReference>
<protein>
    <submittedName>
        <fullName evidence="7">Rieske (2Fe-2S) protein</fullName>
    </submittedName>
</protein>
<keyword evidence="5" id="KW-0472">Membrane</keyword>
<accession>A0A3A9WBK3</accession>
<dbReference type="Pfam" id="PF09990">
    <property type="entry name" value="DUF2231"/>
    <property type="match status" value="1"/>
</dbReference>
<evidence type="ECO:0000313" key="10">
    <source>
        <dbReference type="Proteomes" id="UP000275024"/>
    </source>
</evidence>
<feature type="transmembrane region" description="Helical" evidence="5">
    <location>
        <begin position="171"/>
        <end position="191"/>
    </location>
</feature>
<keyword evidence="3" id="KW-0408">Iron</keyword>
<dbReference type="InterPro" id="IPR019251">
    <property type="entry name" value="DUF2231_TM"/>
</dbReference>
<evidence type="ECO:0000256" key="2">
    <source>
        <dbReference type="ARBA" id="ARBA00022723"/>
    </source>
</evidence>
<dbReference type="RefSeq" id="WP_120696501.1">
    <property type="nucleotide sequence ID" value="NZ_RBDX01000005.1"/>
</dbReference>
<reference evidence="9 10" key="1">
    <citation type="submission" date="2018-09" db="EMBL/GenBank/DDBJ databases">
        <title>Streptomyces sp. nov. DS1-2, an endophytic actinomycete isolated from roots of Dendrobium scabrilingue.</title>
        <authorList>
            <person name="Kuncharoen N."/>
            <person name="Kudo T."/>
            <person name="Ohkuma M."/>
            <person name="Yuki M."/>
            <person name="Tanasupawat S."/>
        </authorList>
    </citation>
    <scope>NUCLEOTIDE SEQUENCE [LARGE SCALE GENOMIC DNA]</scope>
    <source>
        <strain evidence="7 10">AZ1-7</strain>
        <strain evidence="8 9">DS1-2</strain>
    </source>
</reference>
<dbReference type="AlphaFoldDB" id="A0A3A9WBK3"/>
<evidence type="ECO:0000259" key="6">
    <source>
        <dbReference type="PROSITE" id="PS51296"/>
    </source>
</evidence>
<evidence type="ECO:0000256" key="1">
    <source>
        <dbReference type="ARBA" id="ARBA00022714"/>
    </source>
</evidence>
<feature type="transmembrane region" description="Helical" evidence="5">
    <location>
        <begin position="106"/>
        <end position="126"/>
    </location>
</feature>
<dbReference type="CDD" id="cd03467">
    <property type="entry name" value="Rieske"/>
    <property type="match status" value="1"/>
</dbReference>
<sequence length="317" mass="32965">MAFFERVPRATDAADAATTAATSLLPDPEGPGRVLAAVDRIEGARWADPLIKPLRGVVRRLPPPTRDVLHGRWLGHPVHPALVQVPLGTWTSAALLDLIPGKGRGAGALIAVGLVSAAPAAVAGLADWADLRKPQARVGLVHAAANSAAIACYAASLVARLRGRRLRGRALGFAGLTSATVGGALGGHLAYRQAAGANHAEQVAAVVEPGWHLLGSLSEFPVGTPVVRVVSGVPVMVLREPDDVVRVIADRCSHMAGPLSEGEIADGCVTCPWHGSVFRLSDGWNIRGPATAPQPVFETRVTTGRVMARLPGETKEL</sequence>
<dbReference type="GO" id="GO:0051537">
    <property type="term" value="F:2 iron, 2 sulfur cluster binding"/>
    <property type="evidence" value="ECO:0007669"/>
    <property type="project" value="UniProtKB-KW"/>
</dbReference>
<keyword evidence="1" id="KW-0001">2Fe-2S</keyword>
<dbReference type="PROSITE" id="PS51296">
    <property type="entry name" value="RIESKE"/>
    <property type="match status" value="1"/>
</dbReference>
<evidence type="ECO:0000313" key="8">
    <source>
        <dbReference type="EMBL" id="RKN24737.1"/>
    </source>
</evidence>
<evidence type="ECO:0000256" key="3">
    <source>
        <dbReference type="ARBA" id="ARBA00023004"/>
    </source>
</evidence>
<dbReference type="GO" id="GO:0046872">
    <property type="term" value="F:metal ion binding"/>
    <property type="evidence" value="ECO:0007669"/>
    <property type="project" value="UniProtKB-KW"/>
</dbReference>
<dbReference type="PANTHER" id="PTHR21496">
    <property type="entry name" value="FERREDOXIN-RELATED"/>
    <property type="match status" value="1"/>
</dbReference>
<dbReference type="GO" id="GO:0016705">
    <property type="term" value="F:oxidoreductase activity, acting on paired donors, with incorporation or reduction of molecular oxygen"/>
    <property type="evidence" value="ECO:0007669"/>
    <property type="project" value="UniProtKB-ARBA"/>
</dbReference>
<evidence type="ECO:0000256" key="5">
    <source>
        <dbReference type="SAM" id="Phobius"/>
    </source>
</evidence>
<feature type="transmembrane region" description="Helical" evidence="5">
    <location>
        <begin position="138"/>
        <end position="159"/>
    </location>
</feature>
<dbReference type="Gene3D" id="2.102.10.10">
    <property type="entry name" value="Rieske [2Fe-2S] iron-sulphur domain"/>
    <property type="match status" value="1"/>
</dbReference>
<keyword evidence="5" id="KW-1133">Transmembrane helix</keyword>
<keyword evidence="9" id="KW-1185">Reference proteome</keyword>